<keyword evidence="3" id="KW-1133">Transmembrane helix</keyword>
<dbReference type="PANTHER" id="PTHR12304">
    <property type="entry name" value="INOSINE-URIDINE PREFERRING NUCLEOSIDE HYDROLASE"/>
    <property type="match status" value="1"/>
</dbReference>
<dbReference type="GO" id="GO:0008477">
    <property type="term" value="F:purine nucleosidase activity"/>
    <property type="evidence" value="ECO:0007669"/>
    <property type="project" value="TreeGrafter"/>
</dbReference>
<dbReference type="AlphaFoldDB" id="A0AAW5C566"/>
<dbReference type="RefSeq" id="WP_117561824.1">
    <property type="nucleotide sequence ID" value="NZ_JAAITT010000010.1"/>
</dbReference>
<evidence type="ECO:0000313" key="8">
    <source>
        <dbReference type="Proteomes" id="UP001299608"/>
    </source>
</evidence>
<dbReference type="GO" id="GO:0006152">
    <property type="term" value="P:purine nucleoside catabolic process"/>
    <property type="evidence" value="ECO:0007669"/>
    <property type="project" value="TreeGrafter"/>
</dbReference>
<gene>
    <name evidence="6" type="ORF">G5B36_08830</name>
    <name evidence="5" type="ORF">L0N08_17780</name>
</gene>
<dbReference type="PANTHER" id="PTHR12304:SF4">
    <property type="entry name" value="URIDINE NUCLEOSIDASE"/>
    <property type="match status" value="1"/>
</dbReference>
<evidence type="ECO:0000256" key="1">
    <source>
        <dbReference type="ARBA" id="ARBA00022801"/>
    </source>
</evidence>
<dbReference type="InterPro" id="IPR023186">
    <property type="entry name" value="IUNH"/>
</dbReference>
<dbReference type="Pfam" id="PF01156">
    <property type="entry name" value="IU_nuc_hydro"/>
    <property type="match status" value="1"/>
</dbReference>
<dbReference type="SUPFAM" id="SSF53590">
    <property type="entry name" value="Nucleoside hydrolase"/>
    <property type="match status" value="1"/>
</dbReference>
<accession>A0AAW5C566</accession>
<organism evidence="5 8">
    <name type="scientific">Enterocloster aldenensis</name>
    <dbReference type="NCBI Taxonomy" id="358742"/>
    <lineage>
        <taxon>Bacteria</taxon>
        <taxon>Bacillati</taxon>
        <taxon>Bacillota</taxon>
        <taxon>Clostridia</taxon>
        <taxon>Lachnospirales</taxon>
        <taxon>Lachnospiraceae</taxon>
        <taxon>Enterocloster</taxon>
    </lineage>
</organism>
<protein>
    <submittedName>
        <fullName evidence="5">Nucleoside hydrolase</fullName>
    </submittedName>
</protein>
<dbReference type="Proteomes" id="UP001299608">
    <property type="component" value="Unassembled WGS sequence"/>
</dbReference>
<evidence type="ECO:0000256" key="3">
    <source>
        <dbReference type="SAM" id="Phobius"/>
    </source>
</evidence>
<feature type="domain" description="Inosine/uridine-preferring nucleoside hydrolase" evidence="4">
    <location>
        <begin position="6"/>
        <end position="290"/>
    </location>
</feature>
<evidence type="ECO:0000259" key="4">
    <source>
        <dbReference type="Pfam" id="PF01156"/>
    </source>
</evidence>
<evidence type="ECO:0000313" key="7">
    <source>
        <dbReference type="Proteomes" id="UP000669239"/>
    </source>
</evidence>
<dbReference type="EMBL" id="JAAITT010000010">
    <property type="protein sequence ID" value="NSJ48802.1"/>
    <property type="molecule type" value="Genomic_DNA"/>
</dbReference>
<dbReference type="InterPro" id="IPR036452">
    <property type="entry name" value="Ribo_hydro-like"/>
</dbReference>
<reference evidence="5" key="3">
    <citation type="submission" date="2022-01" db="EMBL/GenBank/DDBJ databases">
        <title>Collection of gut derived symbiotic bacterial strains cultured from healthy donors.</title>
        <authorList>
            <person name="Lin H."/>
            <person name="Kohout C."/>
            <person name="Waligurski E."/>
            <person name="Pamer E.G."/>
        </authorList>
    </citation>
    <scope>NUCLEOTIDE SEQUENCE</scope>
    <source>
        <strain evidence="5">DFI.6.55</strain>
    </source>
</reference>
<keyword evidence="3" id="KW-0812">Transmembrane</keyword>
<comment type="caution">
    <text evidence="5">The sequence shown here is derived from an EMBL/GenBank/DDBJ whole genome shotgun (WGS) entry which is preliminary data.</text>
</comment>
<keyword evidence="2" id="KW-0326">Glycosidase</keyword>
<name>A0AAW5C566_9FIRM</name>
<feature type="transmembrane region" description="Helical" evidence="3">
    <location>
        <begin position="117"/>
        <end position="133"/>
    </location>
</feature>
<reference evidence="6" key="2">
    <citation type="submission" date="2020-02" db="EMBL/GenBank/DDBJ databases">
        <authorList>
            <person name="Littmann E."/>
            <person name="Sorbara M."/>
        </authorList>
    </citation>
    <scope>NUCLEOTIDE SEQUENCE</scope>
    <source>
        <strain evidence="6">MSK.1.17</strain>
    </source>
</reference>
<evidence type="ECO:0000313" key="6">
    <source>
        <dbReference type="EMBL" id="NSJ48802.1"/>
    </source>
</evidence>
<keyword evidence="1 5" id="KW-0378">Hydrolase</keyword>
<keyword evidence="3" id="KW-0472">Membrane</keyword>
<keyword evidence="7" id="KW-1185">Reference proteome</keyword>
<dbReference type="InterPro" id="IPR001910">
    <property type="entry name" value="Inosine/uridine_hydrolase_dom"/>
</dbReference>
<evidence type="ECO:0000313" key="5">
    <source>
        <dbReference type="EMBL" id="MCG4747278.1"/>
    </source>
</evidence>
<dbReference type="Gene3D" id="3.90.245.10">
    <property type="entry name" value="Ribonucleoside hydrolase-like"/>
    <property type="match status" value="1"/>
</dbReference>
<sequence>MDKVRVLIDTDLGDDVDDAAAFMLALSWGAIEIAGVTTVFKDTKKRAGMVKDLLALYGRDDIPVCAGYGNPIVGDSRTGFEEPIQYGLLKGRVEPEEHSMVHAEDFIIQKVKEDRNLIILAMGAMTNLAMAFLKEPALMREVRIIGMGGTFLNSSPEWNILCDPEAASIVMERSGRLIMMGLDVTKFLRMDEKRLKAWKDRKDKRMDYFLEGVRLFQEATGYPVTFHDVLLVAYLIDRRVVTLKKGHFAVELSGRLTRGTMVDMTNYYEINPEVDTDFQFAQSVDLERFYRIVDTYF</sequence>
<reference evidence="6 7" key="1">
    <citation type="journal article" date="2020" name="Cell Host Microbe">
        <title>Functional and Genomic Variation between Human-Derived Isolates of Lachnospiraceae Reveals Inter- and Intra-Species Diversity.</title>
        <authorList>
            <person name="Sorbara M.T."/>
            <person name="Littmann E.R."/>
            <person name="Fontana E."/>
            <person name="Moody T.U."/>
            <person name="Kohout C.E."/>
            <person name="Gjonbalaj M."/>
            <person name="Eaton V."/>
            <person name="Seok R."/>
            <person name="Leiner I.M."/>
            <person name="Pamer E.G."/>
        </authorList>
    </citation>
    <scope>NUCLEOTIDE SEQUENCE [LARGE SCALE GENOMIC DNA]</scope>
    <source>
        <strain evidence="6 7">MSK.1.17</strain>
    </source>
</reference>
<feature type="transmembrane region" description="Helical" evidence="3">
    <location>
        <begin position="20"/>
        <end position="40"/>
    </location>
</feature>
<dbReference type="EMBL" id="JAKNGE010000023">
    <property type="protein sequence ID" value="MCG4747278.1"/>
    <property type="molecule type" value="Genomic_DNA"/>
</dbReference>
<dbReference type="GO" id="GO:0005829">
    <property type="term" value="C:cytosol"/>
    <property type="evidence" value="ECO:0007669"/>
    <property type="project" value="TreeGrafter"/>
</dbReference>
<proteinExistence type="predicted"/>
<evidence type="ECO:0000256" key="2">
    <source>
        <dbReference type="ARBA" id="ARBA00023295"/>
    </source>
</evidence>
<dbReference type="Proteomes" id="UP000669239">
    <property type="component" value="Unassembled WGS sequence"/>
</dbReference>